<protein>
    <submittedName>
        <fullName evidence="1">Uncharacterized protein</fullName>
    </submittedName>
</protein>
<proteinExistence type="predicted"/>
<accession>A0A6J4SUL8</accession>
<sequence>ETVAGDVDQRDRTGAVGDGDLRVDVDVRAPDDPRRERFNHFGALYHHHCRTPFQSSTPVEPGSLSNQPRPLLVNSYLPADEVPASTRRAIGAARGFCFVV</sequence>
<organism evidence="1">
    <name type="scientific">uncultured Sphingomonadaceae bacterium</name>
    <dbReference type="NCBI Taxonomy" id="169976"/>
    <lineage>
        <taxon>Bacteria</taxon>
        <taxon>Pseudomonadati</taxon>
        <taxon>Pseudomonadota</taxon>
        <taxon>Alphaproteobacteria</taxon>
        <taxon>Sphingomonadales</taxon>
        <taxon>Sphingomonadaceae</taxon>
        <taxon>environmental samples</taxon>
    </lineage>
</organism>
<dbReference type="EMBL" id="CADCVX010000267">
    <property type="protein sequence ID" value="CAA9505973.1"/>
    <property type="molecule type" value="Genomic_DNA"/>
</dbReference>
<evidence type="ECO:0000313" key="1">
    <source>
        <dbReference type="EMBL" id="CAA9505973.1"/>
    </source>
</evidence>
<gene>
    <name evidence="1" type="ORF">AVDCRST_MAG91-1332</name>
</gene>
<feature type="non-terminal residue" evidence="1">
    <location>
        <position position="100"/>
    </location>
</feature>
<feature type="non-terminal residue" evidence="1">
    <location>
        <position position="1"/>
    </location>
</feature>
<reference evidence="1" key="1">
    <citation type="submission" date="2020-02" db="EMBL/GenBank/DDBJ databases">
        <authorList>
            <person name="Meier V. D."/>
        </authorList>
    </citation>
    <scope>NUCLEOTIDE SEQUENCE</scope>
    <source>
        <strain evidence="1">AVDCRST_MAG91</strain>
    </source>
</reference>
<name>A0A6J4SUL8_9SPHN</name>
<dbReference type="AlphaFoldDB" id="A0A6J4SUL8"/>